<dbReference type="Pfam" id="PF01022">
    <property type="entry name" value="HTH_5"/>
    <property type="match status" value="1"/>
</dbReference>
<dbReference type="SMART" id="SM00418">
    <property type="entry name" value="HTH_ARSR"/>
    <property type="match status" value="1"/>
</dbReference>
<evidence type="ECO:0000313" key="5">
    <source>
        <dbReference type="EMBL" id="KKI50341.1"/>
    </source>
</evidence>
<dbReference type="InterPro" id="IPR036388">
    <property type="entry name" value="WH-like_DNA-bd_sf"/>
</dbReference>
<dbReference type="InterPro" id="IPR036390">
    <property type="entry name" value="WH_DNA-bd_sf"/>
</dbReference>
<keyword evidence="3" id="KW-0804">Transcription</keyword>
<keyword evidence="1" id="KW-0805">Transcription regulation</keyword>
<comment type="caution">
    <text evidence="5">The sequence shown here is derived from an EMBL/GenBank/DDBJ whole genome shotgun (WGS) entry which is preliminary data.</text>
</comment>
<accession>A0A0M2NHA4</accession>
<dbReference type="PROSITE" id="PS50987">
    <property type="entry name" value="HTH_ARSR_2"/>
    <property type="match status" value="1"/>
</dbReference>
<gene>
    <name evidence="5" type="ORF">CHK_2404</name>
</gene>
<name>A0A0M2NHA4_9FIRM</name>
<dbReference type="InterPro" id="IPR011991">
    <property type="entry name" value="ArsR-like_HTH"/>
</dbReference>
<dbReference type="PANTHER" id="PTHR33154">
    <property type="entry name" value="TRANSCRIPTIONAL REGULATOR, ARSR FAMILY"/>
    <property type="match status" value="1"/>
</dbReference>
<evidence type="ECO:0000259" key="4">
    <source>
        <dbReference type="PROSITE" id="PS50987"/>
    </source>
</evidence>
<evidence type="ECO:0000256" key="3">
    <source>
        <dbReference type="ARBA" id="ARBA00023163"/>
    </source>
</evidence>
<dbReference type="GO" id="GO:0003700">
    <property type="term" value="F:DNA-binding transcription factor activity"/>
    <property type="evidence" value="ECO:0007669"/>
    <property type="project" value="InterPro"/>
</dbReference>
<reference evidence="5 6" key="1">
    <citation type="submission" date="2015-04" db="EMBL/GenBank/DDBJ databases">
        <title>Draft genome sequence of bacteremic isolate Catabacter hongkongensis type strain HKU16T.</title>
        <authorList>
            <person name="Lau S.K."/>
            <person name="Teng J.L."/>
            <person name="Huang Y."/>
            <person name="Curreem S.O."/>
            <person name="Tsui S.K."/>
            <person name="Woo P.C."/>
        </authorList>
    </citation>
    <scope>NUCLEOTIDE SEQUENCE [LARGE SCALE GENOMIC DNA]</scope>
    <source>
        <strain evidence="5 6">HKU16</strain>
    </source>
</reference>
<dbReference type="STRING" id="270498.CHK_2404"/>
<dbReference type="InterPro" id="IPR001845">
    <property type="entry name" value="HTH_ArsR_DNA-bd_dom"/>
</dbReference>
<proteinExistence type="predicted"/>
<dbReference type="RefSeq" id="WP_046444194.1">
    <property type="nucleotide sequence ID" value="NZ_LAYJ01000112.1"/>
</dbReference>
<evidence type="ECO:0000256" key="2">
    <source>
        <dbReference type="ARBA" id="ARBA00023125"/>
    </source>
</evidence>
<dbReference type="PANTHER" id="PTHR33154:SF18">
    <property type="entry name" value="ARSENICAL RESISTANCE OPERON REPRESSOR"/>
    <property type="match status" value="1"/>
</dbReference>
<dbReference type="PRINTS" id="PR00778">
    <property type="entry name" value="HTHARSR"/>
</dbReference>
<keyword evidence="2" id="KW-0238">DNA-binding</keyword>
<dbReference type="EMBL" id="LAYJ01000112">
    <property type="protein sequence ID" value="KKI50341.1"/>
    <property type="molecule type" value="Genomic_DNA"/>
</dbReference>
<dbReference type="CDD" id="cd00090">
    <property type="entry name" value="HTH_ARSR"/>
    <property type="match status" value="1"/>
</dbReference>
<dbReference type="AlphaFoldDB" id="A0A0M2NHA4"/>
<dbReference type="Proteomes" id="UP000034076">
    <property type="component" value="Unassembled WGS sequence"/>
</dbReference>
<sequence>MEKTYTDYAKVLKALAEPTRLQIMDMVSCGELCACVIQEKFNITQPTLSHHMKVLCDSGLVHGRKDGKWMYYSVNQNAVKELAGFLELFSVTDKKCICRE</sequence>
<protein>
    <submittedName>
        <fullName evidence="5">Arsenical resistance operon repressor</fullName>
    </submittedName>
</protein>
<organism evidence="5 6">
    <name type="scientific">Christensenella hongkongensis</name>
    <dbReference type="NCBI Taxonomy" id="270498"/>
    <lineage>
        <taxon>Bacteria</taxon>
        <taxon>Bacillati</taxon>
        <taxon>Bacillota</taxon>
        <taxon>Clostridia</taxon>
        <taxon>Christensenellales</taxon>
        <taxon>Christensenellaceae</taxon>
        <taxon>Christensenella</taxon>
    </lineage>
</organism>
<dbReference type="OrthoDB" id="9798835at2"/>
<dbReference type="PATRIC" id="fig|270498.16.peg.2154"/>
<dbReference type="SUPFAM" id="SSF46785">
    <property type="entry name" value="Winged helix' DNA-binding domain"/>
    <property type="match status" value="1"/>
</dbReference>
<dbReference type="GO" id="GO:0003677">
    <property type="term" value="F:DNA binding"/>
    <property type="evidence" value="ECO:0007669"/>
    <property type="project" value="UniProtKB-KW"/>
</dbReference>
<keyword evidence="6" id="KW-1185">Reference proteome</keyword>
<dbReference type="InterPro" id="IPR051081">
    <property type="entry name" value="HTH_MetalResp_TranReg"/>
</dbReference>
<dbReference type="NCBIfam" id="NF033788">
    <property type="entry name" value="HTH_metalloreg"/>
    <property type="match status" value="1"/>
</dbReference>
<dbReference type="Gene3D" id="1.10.10.10">
    <property type="entry name" value="Winged helix-like DNA-binding domain superfamily/Winged helix DNA-binding domain"/>
    <property type="match status" value="1"/>
</dbReference>
<evidence type="ECO:0000313" key="6">
    <source>
        <dbReference type="Proteomes" id="UP000034076"/>
    </source>
</evidence>
<feature type="domain" description="HTH arsR-type" evidence="4">
    <location>
        <begin position="1"/>
        <end position="94"/>
    </location>
</feature>
<evidence type="ECO:0000256" key="1">
    <source>
        <dbReference type="ARBA" id="ARBA00023015"/>
    </source>
</evidence>